<dbReference type="Pfam" id="PF00583">
    <property type="entry name" value="Acetyltransf_1"/>
    <property type="match status" value="1"/>
</dbReference>
<dbReference type="PROSITE" id="PS51186">
    <property type="entry name" value="GNAT"/>
    <property type="match status" value="1"/>
</dbReference>
<evidence type="ECO:0000313" key="4">
    <source>
        <dbReference type="EMBL" id="QEG20465.1"/>
    </source>
</evidence>
<accession>A0A5B9P5L7</accession>
<dbReference type="InterPro" id="IPR050832">
    <property type="entry name" value="Bact_Acetyltransf"/>
</dbReference>
<dbReference type="AlphaFoldDB" id="A0A5B9P5L7"/>
<sequence length="151" mass="17436">MIFRTATIEDLPAIVEMLAGDPLGKLREEFADPLPEPYVRAFEKIDADENQNLVVLEADGEIIGTMQLTFQQYLNYRGGSRLQIESVRIHRDHRGRNLGAKMFEWAIDQGRERGVHVVQLTSDKQRPEAIRFYERLGFEATHEGMKLHLEK</sequence>
<dbReference type="OrthoDB" id="9789603at2"/>
<dbReference type="GO" id="GO:0016747">
    <property type="term" value="F:acyltransferase activity, transferring groups other than amino-acyl groups"/>
    <property type="evidence" value="ECO:0007669"/>
    <property type="project" value="InterPro"/>
</dbReference>
<evidence type="ECO:0000256" key="1">
    <source>
        <dbReference type="ARBA" id="ARBA00022679"/>
    </source>
</evidence>
<dbReference type="KEGG" id="mff:MFFC18_03130"/>
<protein>
    <submittedName>
        <fullName evidence="4">N-acyltransferase YncA</fullName>
        <ecNumber evidence="4">2.3.1.-</ecNumber>
    </submittedName>
</protein>
<dbReference type="Gene3D" id="3.40.630.30">
    <property type="match status" value="1"/>
</dbReference>
<proteinExistence type="predicted"/>
<evidence type="ECO:0000259" key="3">
    <source>
        <dbReference type="PROSITE" id="PS51186"/>
    </source>
</evidence>
<dbReference type="InterPro" id="IPR000182">
    <property type="entry name" value="GNAT_dom"/>
</dbReference>
<evidence type="ECO:0000313" key="5">
    <source>
        <dbReference type="Proteomes" id="UP000322214"/>
    </source>
</evidence>
<dbReference type="InterPro" id="IPR016181">
    <property type="entry name" value="Acyl_CoA_acyltransferase"/>
</dbReference>
<dbReference type="SUPFAM" id="SSF55729">
    <property type="entry name" value="Acyl-CoA N-acyltransferases (Nat)"/>
    <property type="match status" value="1"/>
</dbReference>
<dbReference type="STRING" id="980251.GCA_001642875_02503"/>
<dbReference type="CDD" id="cd04301">
    <property type="entry name" value="NAT_SF"/>
    <property type="match status" value="1"/>
</dbReference>
<keyword evidence="1 4" id="KW-0808">Transferase</keyword>
<evidence type="ECO:0000256" key="2">
    <source>
        <dbReference type="ARBA" id="ARBA00023315"/>
    </source>
</evidence>
<feature type="domain" description="N-acetyltransferase" evidence="3">
    <location>
        <begin position="1"/>
        <end position="151"/>
    </location>
</feature>
<organism evidence="4 5">
    <name type="scientific">Mariniblastus fucicola</name>
    <dbReference type="NCBI Taxonomy" id="980251"/>
    <lineage>
        <taxon>Bacteria</taxon>
        <taxon>Pseudomonadati</taxon>
        <taxon>Planctomycetota</taxon>
        <taxon>Planctomycetia</taxon>
        <taxon>Pirellulales</taxon>
        <taxon>Pirellulaceae</taxon>
        <taxon>Mariniblastus</taxon>
    </lineage>
</organism>
<dbReference type="PANTHER" id="PTHR43877">
    <property type="entry name" value="AMINOALKYLPHOSPHONATE N-ACETYLTRANSFERASE-RELATED-RELATED"/>
    <property type="match status" value="1"/>
</dbReference>
<keyword evidence="2 4" id="KW-0012">Acyltransferase</keyword>
<dbReference type="RefSeq" id="WP_075084913.1">
    <property type="nucleotide sequence ID" value="NZ_CP042912.1"/>
</dbReference>
<reference evidence="4 5" key="1">
    <citation type="submission" date="2019-08" db="EMBL/GenBank/DDBJ databases">
        <title>Deep-cultivation of Planctomycetes and their phenomic and genomic characterization uncovers novel biology.</title>
        <authorList>
            <person name="Wiegand S."/>
            <person name="Jogler M."/>
            <person name="Boedeker C."/>
            <person name="Pinto D."/>
            <person name="Vollmers J."/>
            <person name="Rivas-Marin E."/>
            <person name="Kohn T."/>
            <person name="Peeters S.H."/>
            <person name="Heuer A."/>
            <person name="Rast P."/>
            <person name="Oberbeckmann S."/>
            <person name="Bunk B."/>
            <person name="Jeske O."/>
            <person name="Meyerdierks A."/>
            <person name="Storesund J.E."/>
            <person name="Kallscheuer N."/>
            <person name="Luecker S."/>
            <person name="Lage O.M."/>
            <person name="Pohl T."/>
            <person name="Merkel B.J."/>
            <person name="Hornburger P."/>
            <person name="Mueller R.-W."/>
            <person name="Bruemmer F."/>
            <person name="Labrenz M."/>
            <person name="Spormann A.M."/>
            <person name="Op den Camp H."/>
            <person name="Overmann J."/>
            <person name="Amann R."/>
            <person name="Jetten M.S.M."/>
            <person name="Mascher T."/>
            <person name="Medema M.H."/>
            <person name="Devos D.P."/>
            <person name="Kaster A.-K."/>
            <person name="Ovreas L."/>
            <person name="Rohde M."/>
            <person name="Galperin M.Y."/>
            <person name="Jogler C."/>
        </authorList>
    </citation>
    <scope>NUCLEOTIDE SEQUENCE [LARGE SCALE GENOMIC DNA]</scope>
    <source>
        <strain evidence="4 5">FC18</strain>
    </source>
</reference>
<dbReference type="Proteomes" id="UP000322214">
    <property type="component" value="Chromosome"/>
</dbReference>
<name>A0A5B9P5L7_9BACT</name>
<dbReference type="EC" id="2.3.1.-" evidence="4"/>
<gene>
    <name evidence="4" type="primary">yncA</name>
    <name evidence="4" type="ORF">MFFC18_03130</name>
</gene>
<keyword evidence="5" id="KW-1185">Reference proteome</keyword>
<dbReference type="EMBL" id="CP042912">
    <property type="protein sequence ID" value="QEG20465.1"/>
    <property type="molecule type" value="Genomic_DNA"/>
</dbReference>